<dbReference type="PROSITE" id="PS01124">
    <property type="entry name" value="HTH_ARAC_FAMILY_2"/>
    <property type="match status" value="1"/>
</dbReference>
<dbReference type="RefSeq" id="WP_345187360.1">
    <property type="nucleotide sequence ID" value="NZ_BAABGP010000017.1"/>
</dbReference>
<evidence type="ECO:0000256" key="3">
    <source>
        <dbReference type="ARBA" id="ARBA00023163"/>
    </source>
</evidence>
<name>A0ABP8PH88_9MICO</name>
<feature type="domain" description="HTH araC/xylS-type" evidence="4">
    <location>
        <begin position="171"/>
        <end position="269"/>
    </location>
</feature>
<dbReference type="Proteomes" id="UP001500731">
    <property type="component" value="Unassembled WGS sequence"/>
</dbReference>
<dbReference type="PROSITE" id="PS00041">
    <property type="entry name" value="HTH_ARAC_FAMILY_1"/>
    <property type="match status" value="1"/>
</dbReference>
<dbReference type="InterPro" id="IPR018062">
    <property type="entry name" value="HTH_AraC-typ_CS"/>
</dbReference>
<dbReference type="InterPro" id="IPR011051">
    <property type="entry name" value="RmlC_Cupin_sf"/>
</dbReference>
<dbReference type="InterPro" id="IPR018060">
    <property type="entry name" value="HTH_AraC"/>
</dbReference>
<gene>
    <name evidence="5" type="ORF">GCM10023171_24620</name>
</gene>
<evidence type="ECO:0000259" key="4">
    <source>
        <dbReference type="PROSITE" id="PS01124"/>
    </source>
</evidence>
<evidence type="ECO:0000256" key="2">
    <source>
        <dbReference type="ARBA" id="ARBA00023125"/>
    </source>
</evidence>
<dbReference type="Pfam" id="PF12833">
    <property type="entry name" value="HTH_18"/>
    <property type="match status" value="1"/>
</dbReference>
<protein>
    <submittedName>
        <fullName evidence="5">AraC family transcriptional regulator</fullName>
    </submittedName>
</protein>
<dbReference type="SMART" id="SM00342">
    <property type="entry name" value="HTH_ARAC"/>
    <property type="match status" value="1"/>
</dbReference>
<evidence type="ECO:0000313" key="5">
    <source>
        <dbReference type="EMBL" id="GAA4487243.1"/>
    </source>
</evidence>
<dbReference type="InterPro" id="IPR032783">
    <property type="entry name" value="AraC_lig"/>
</dbReference>
<dbReference type="InterPro" id="IPR009057">
    <property type="entry name" value="Homeodomain-like_sf"/>
</dbReference>
<keyword evidence="3" id="KW-0804">Transcription</keyword>
<dbReference type="Pfam" id="PF12852">
    <property type="entry name" value="Cupin_6"/>
    <property type="match status" value="1"/>
</dbReference>
<dbReference type="SUPFAM" id="SSF46689">
    <property type="entry name" value="Homeodomain-like"/>
    <property type="match status" value="2"/>
</dbReference>
<evidence type="ECO:0000313" key="6">
    <source>
        <dbReference type="Proteomes" id="UP001500731"/>
    </source>
</evidence>
<accession>A0ABP8PH88</accession>
<dbReference type="PANTHER" id="PTHR11019">
    <property type="entry name" value="HTH-TYPE TRANSCRIPTIONAL REGULATOR NIMR"/>
    <property type="match status" value="1"/>
</dbReference>
<dbReference type="PANTHER" id="PTHR11019:SF159">
    <property type="entry name" value="TRANSCRIPTIONAL REGULATOR-RELATED"/>
    <property type="match status" value="1"/>
</dbReference>
<organism evidence="5 6">
    <name type="scientific">Microbacterium panaciterrae</name>
    <dbReference type="NCBI Taxonomy" id="985759"/>
    <lineage>
        <taxon>Bacteria</taxon>
        <taxon>Bacillati</taxon>
        <taxon>Actinomycetota</taxon>
        <taxon>Actinomycetes</taxon>
        <taxon>Micrococcales</taxon>
        <taxon>Microbacteriaceae</taxon>
        <taxon>Microbacterium</taxon>
    </lineage>
</organism>
<proteinExistence type="predicted"/>
<keyword evidence="6" id="KW-1185">Reference proteome</keyword>
<keyword evidence="1" id="KW-0805">Transcription regulation</keyword>
<dbReference type="Gene3D" id="1.10.10.60">
    <property type="entry name" value="Homeodomain-like"/>
    <property type="match status" value="2"/>
</dbReference>
<keyword evidence="2" id="KW-0238">DNA-binding</keyword>
<dbReference type="EMBL" id="BAABGP010000017">
    <property type="protein sequence ID" value="GAA4487243.1"/>
    <property type="molecule type" value="Genomic_DNA"/>
</dbReference>
<evidence type="ECO:0000256" key="1">
    <source>
        <dbReference type="ARBA" id="ARBA00023015"/>
    </source>
</evidence>
<dbReference type="SUPFAM" id="SSF51182">
    <property type="entry name" value="RmlC-like cupins"/>
    <property type="match status" value="1"/>
</dbReference>
<sequence length="271" mass="29357">MLLFHVIAAGRCWIEIDGDSERRWAEAGDVVVLPYGDGHRMGGTDDAELVDMASLMPPPPWDEMPVIEYGTGGDPTQILCGYLASSDQLFDPAVRALPPVFVSRPTGAAAAWVRASIDFVLGQSTKVDGIHYAAPTPIIELVLAEVLKLHLASAPAAEVGFVRALRDPIVGPAMALIHADPSRKWSVIALASELHVSISVLDERFRRELGMPPIRYLTGWRMHVAQNLLAGTQLAVATIARRAGYESEEAFSRAFKRACGVAPSVWRRTPG</sequence>
<comment type="caution">
    <text evidence="5">The sequence shown here is derived from an EMBL/GenBank/DDBJ whole genome shotgun (WGS) entry which is preliminary data.</text>
</comment>
<dbReference type="PRINTS" id="PR00032">
    <property type="entry name" value="HTHARAC"/>
</dbReference>
<dbReference type="InterPro" id="IPR020449">
    <property type="entry name" value="Tscrpt_reg_AraC-type_HTH"/>
</dbReference>
<reference evidence="6" key="1">
    <citation type="journal article" date="2019" name="Int. J. Syst. Evol. Microbiol.">
        <title>The Global Catalogue of Microorganisms (GCM) 10K type strain sequencing project: providing services to taxonomists for standard genome sequencing and annotation.</title>
        <authorList>
            <consortium name="The Broad Institute Genomics Platform"/>
            <consortium name="The Broad Institute Genome Sequencing Center for Infectious Disease"/>
            <person name="Wu L."/>
            <person name="Ma J."/>
        </authorList>
    </citation>
    <scope>NUCLEOTIDE SEQUENCE [LARGE SCALE GENOMIC DNA]</scope>
    <source>
        <strain evidence="6">JCM 17839</strain>
    </source>
</reference>